<keyword evidence="5" id="KW-0812">Transmembrane</keyword>
<dbReference type="Pfam" id="PF04234">
    <property type="entry name" value="CopC"/>
    <property type="match status" value="1"/>
</dbReference>
<proteinExistence type="predicted"/>
<dbReference type="AlphaFoldDB" id="A0A7Y9S1T9"/>
<dbReference type="Proteomes" id="UP000540656">
    <property type="component" value="Unassembled WGS sequence"/>
</dbReference>
<dbReference type="GO" id="GO:0042597">
    <property type="term" value="C:periplasmic space"/>
    <property type="evidence" value="ECO:0007669"/>
    <property type="project" value="InterPro"/>
</dbReference>
<dbReference type="InterPro" id="IPR032694">
    <property type="entry name" value="CopC/D"/>
</dbReference>
<dbReference type="PANTHER" id="PTHR34820:SF4">
    <property type="entry name" value="INNER MEMBRANE PROTEIN YEBZ"/>
    <property type="match status" value="1"/>
</dbReference>
<keyword evidence="3" id="KW-0732">Signal</keyword>
<dbReference type="EMBL" id="JACCAA010000001">
    <property type="protein sequence ID" value="NYG60757.1"/>
    <property type="molecule type" value="Genomic_DNA"/>
</dbReference>
<dbReference type="GO" id="GO:0046688">
    <property type="term" value="P:response to copper ion"/>
    <property type="evidence" value="ECO:0007669"/>
    <property type="project" value="InterPro"/>
</dbReference>
<accession>A0A7Y9S1T9</accession>
<dbReference type="PANTHER" id="PTHR34820">
    <property type="entry name" value="INNER MEMBRANE PROTEIN YEBZ"/>
    <property type="match status" value="1"/>
</dbReference>
<feature type="transmembrane region" description="Helical" evidence="5">
    <location>
        <begin position="238"/>
        <end position="259"/>
    </location>
</feature>
<keyword evidence="8" id="KW-1185">Reference proteome</keyword>
<evidence type="ECO:0000256" key="5">
    <source>
        <dbReference type="SAM" id="Phobius"/>
    </source>
</evidence>
<evidence type="ECO:0000313" key="7">
    <source>
        <dbReference type="EMBL" id="NYG60757.1"/>
    </source>
</evidence>
<feature type="transmembrane region" description="Helical" evidence="5">
    <location>
        <begin position="266"/>
        <end position="286"/>
    </location>
</feature>
<evidence type="ECO:0000256" key="2">
    <source>
        <dbReference type="ARBA" id="ARBA00022723"/>
    </source>
</evidence>
<dbReference type="GO" id="GO:0030313">
    <property type="term" value="C:cell envelope"/>
    <property type="evidence" value="ECO:0007669"/>
    <property type="project" value="UniProtKB-SubCell"/>
</dbReference>
<comment type="caution">
    <text evidence="7">The sequence shown here is derived from an EMBL/GenBank/DDBJ whole genome shotgun (WGS) entry which is preliminary data.</text>
</comment>
<feature type="transmembrane region" description="Helical" evidence="5">
    <location>
        <begin position="200"/>
        <end position="218"/>
    </location>
</feature>
<dbReference type="InterPro" id="IPR014755">
    <property type="entry name" value="Cu-Rt/internalin_Ig-like"/>
</dbReference>
<dbReference type="Gene3D" id="2.60.40.1220">
    <property type="match status" value="1"/>
</dbReference>
<evidence type="ECO:0000256" key="3">
    <source>
        <dbReference type="ARBA" id="ARBA00022729"/>
    </source>
</evidence>
<name>A0A7Y9S1T9_9ACTN</name>
<protein>
    <submittedName>
        <fullName evidence="7">Copper transport protein</fullName>
    </submittedName>
</protein>
<evidence type="ECO:0000313" key="8">
    <source>
        <dbReference type="Proteomes" id="UP000540656"/>
    </source>
</evidence>
<feature type="domain" description="CopC" evidence="6">
    <location>
        <begin position="55"/>
        <end position="147"/>
    </location>
</feature>
<dbReference type="GO" id="GO:0005507">
    <property type="term" value="F:copper ion binding"/>
    <property type="evidence" value="ECO:0007669"/>
    <property type="project" value="InterPro"/>
</dbReference>
<keyword evidence="4" id="KW-0186">Copper</keyword>
<sequence length="415" mass="42727">MSAAVRRVRAALAWFAPLARLAALTRLAPLVAAAMVLFAVTGAVVLSTAGSASAHAQLVSSTPGEGAVVETAPTAITLEFNERIEARADGTRIFTGGGTEIPATVKSADRTARITPAQGLPDGTVVLSWAVVSADGHAINGSITFAVGAPTPGNVANDAFEEPVTTGIGPVRWVLTGIAVFSVVALVVGIGLNRPRLVEASFRLGVSATVLVVLFAALDRNARGWDGLRDWGEWVDGWLSWQGLIVALGVLVAASAVASMRSTRRLPALLAGVLLVVLVPTAWATAGPTPSPSIAQPAGDPVAEVDVAGHTVRVEFASVSVGTTEVTLSLLEDGDPVAAYAVPRLALRTDGLALGDVPLEETEAEGEGVYRGRVTVPQPGEWTVEVSVRIDEFANPVVELPFRFGSRAPATSGGH</sequence>
<dbReference type="GO" id="GO:0005886">
    <property type="term" value="C:plasma membrane"/>
    <property type="evidence" value="ECO:0007669"/>
    <property type="project" value="TreeGrafter"/>
</dbReference>
<dbReference type="SUPFAM" id="SSF81296">
    <property type="entry name" value="E set domains"/>
    <property type="match status" value="1"/>
</dbReference>
<evidence type="ECO:0000256" key="1">
    <source>
        <dbReference type="ARBA" id="ARBA00004196"/>
    </source>
</evidence>
<dbReference type="GO" id="GO:0006825">
    <property type="term" value="P:copper ion transport"/>
    <property type="evidence" value="ECO:0007669"/>
    <property type="project" value="InterPro"/>
</dbReference>
<comment type="subcellular location">
    <subcellularLocation>
        <location evidence="1">Cell envelope</location>
    </subcellularLocation>
</comment>
<feature type="transmembrane region" description="Helical" evidence="5">
    <location>
        <begin position="173"/>
        <end position="193"/>
    </location>
</feature>
<organism evidence="7 8">
    <name type="scientific">Nocardioides daedukensis</name>
    <dbReference type="NCBI Taxonomy" id="634462"/>
    <lineage>
        <taxon>Bacteria</taxon>
        <taxon>Bacillati</taxon>
        <taxon>Actinomycetota</taxon>
        <taxon>Actinomycetes</taxon>
        <taxon>Propionibacteriales</taxon>
        <taxon>Nocardioidaceae</taxon>
        <taxon>Nocardioides</taxon>
    </lineage>
</organism>
<evidence type="ECO:0000256" key="4">
    <source>
        <dbReference type="ARBA" id="ARBA00023008"/>
    </source>
</evidence>
<dbReference type="RefSeq" id="WP_179503648.1">
    <property type="nucleotide sequence ID" value="NZ_JACCAA010000001.1"/>
</dbReference>
<gene>
    <name evidence="7" type="ORF">BJ980_003680</name>
</gene>
<keyword evidence="5" id="KW-0472">Membrane</keyword>
<keyword evidence="5" id="KW-1133">Transmembrane helix</keyword>
<keyword evidence="2" id="KW-0479">Metal-binding</keyword>
<evidence type="ECO:0000259" key="6">
    <source>
        <dbReference type="Pfam" id="PF04234"/>
    </source>
</evidence>
<reference evidence="7 8" key="1">
    <citation type="submission" date="2020-07" db="EMBL/GenBank/DDBJ databases">
        <title>Sequencing the genomes of 1000 actinobacteria strains.</title>
        <authorList>
            <person name="Klenk H.-P."/>
        </authorList>
    </citation>
    <scope>NUCLEOTIDE SEQUENCE [LARGE SCALE GENOMIC DNA]</scope>
    <source>
        <strain evidence="7 8">DSM 23819</strain>
    </source>
</reference>
<dbReference type="InterPro" id="IPR007348">
    <property type="entry name" value="CopC_dom"/>
</dbReference>
<dbReference type="InterPro" id="IPR014756">
    <property type="entry name" value="Ig_E-set"/>
</dbReference>